<name>A0A9X2WEQ3_9GAMM</name>
<dbReference type="AlphaFoldDB" id="A0A9X2WEQ3"/>
<dbReference type="InterPro" id="IPR025722">
    <property type="entry name" value="TetR"/>
</dbReference>
<reference evidence="4" key="2">
    <citation type="submission" date="2022-08" db="EMBL/GenBank/DDBJ databases">
        <authorList>
            <person name="Dong C."/>
        </authorList>
    </citation>
    <scope>NUCLEOTIDE SEQUENCE</scope>
    <source>
        <strain evidence="4">59MF3M-4</strain>
    </source>
</reference>
<evidence type="ECO:0000256" key="2">
    <source>
        <dbReference type="PROSITE-ProRule" id="PRU00335"/>
    </source>
</evidence>
<evidence type="ECO:0000313" key="5">
    <source>
        <dbReference type="Proteomes" id="UP001147830"/>
    </source>
</evidence>
<dbReference type="InterPro" id="IPR050624">
    <property type="entry name" value="HTH-type_Tx_Regulator"/>
</dbReference>
<dbReference type="InterPro" id="IPR001647">
    <property type="entry name" value="HTH_TetR"/>
</dbReference>
<dbReference type="RefSeq" id="WP_260975940.1">
    <property type="nucleotide sequence ID" value="NZ_JAOANI010000015.1"/>
</dbReference>
<evidence type="ECO:0000259" key="3">
    <source>
        <dbReference type="PROSITE" id="PS50977"/>
    </source>
</evidence>
<dbReference type="EMBL" id="JAOANI010000015">
    <property type="protein sequence ID" value="MCT7359053.1"/>
    <property type="molecule type" value="Genomic_DNA"/>
</dbReference>
<keyword evidence="5" id="KW-1185">Reference proteome</keyword>
<dbReference type="Gene3D" id="1.10.357.10">
    <property type="entry name" value="Tetracycline Repressor, domain 2"/>
    <property type="match status" value="1"/>
</dbReference>
<keyword evidence="1 2" id="KW-0238">DNA-binding</keyword>
<accession>A0A9X2WEQ3</accession>
<dbReference type="Proteomes" id="UP001147830">
    <property type="component" value="Unassembled WGS sequence"/>
</dbReference>
<dbReference type="PANTHER" id="PTHR43479">
    <property type="entry name" value="ACREF/ENVCD OPERON REPRESSOR-RELATED"/>
    <property type="match status" value="1"/>
</dbReference>
<dbReference type="PRINTS" id="PR00455">
    <property type="entry name" value="HTHTETR"/>
</dbReference>
<organism evidence="4 5">
    <name type="scientific">Thalassolituus pacificus</name>
    <dbReference type="NCBI Taxonomy" id="2975440"/>
    <lineage>
        <taxon>Bacteria</taxon>
        <taxon>Pseudomonadati</taxon>
        <taxon>Pseudomonadota</taxon>
        <taxon>Gammaproteobacteria</taxon>
        <taxon>Oceanospirillales</taxon>
        <taxon>Oceanospirillaceae</taxon>
        <taxon>Thalassolituus</taxon>
    </lineage>
</organism>
<dbReference type="SUPFAM" id="SSF46689">
    <property type="entry name" value="Homeodomain-like"/>
    <property type="match status" value="1"/>
</dbReference>
<dbReference type="InterPro" id="IPR009057">
    <property type="entry name" value="Homeodomain-like_sf"/>
</dbReference>
<feature type="domain" description="HTH tetR-type" evidence="3">
    <location>
        <begin position="1"/>
        <end position="61"/>
    </location>
</feature>
<gene>
    <name evidence="4" type="ORF">NYR02_08480</name>
</gene>
<dbReference type="PANTHER" id="PTHR43479:SF12">
    <property type="entry name" value="TRANSCRIPTIONAL REGULATORY PROTEIN"/>
    <property type="match status" value="1"/>
</dbReference>
<reference evidence="4" key="1">
    <citation type="journal article" date="2022" name="Front. Microbiol.">
        <title>Genome-based taxonomic rearrangement of Oceanobacter-related bacteria including the description of Thalassolituus hydrocarbonoclasticus sp. nov. and Thalassolituus pacificus sp. nov. and emended description of the genus Thalassolituus.</title>
        <authorList>
            <person name="Dong C."/>
            <person name="Wei L."/>
            <person name="Wang J."/>
            <person name="Lai Q."/>
            <person name="Huang Z."/>
            <person name="Shao Z."/>
        </authorList>
    </citation>
    <scope>NUCLEOTIDE SEQUENCE</scope>
    <source>
        <strain evidence="4">59MF3M-4</strain>
    </source>
</reference>
<dbReference type="Pfam" id="PF13972">
    <property type="entry name" value="TetR"/>
    <property type="match status" value="1"/>
</dbReference>
<comment type="caution">
    <text evidence="4">The sequence shown here is derived from an EMBL/GenBank/DDBJ whole genome shotgun (WGS) entry which is preliminary data.</text>
</comment>
<sequence length="232" mass="27215">MSTKERILDASLQLFNEQGERKVTTNHIAAHLAISPGNLYYHFKNKQAIIFALFERYESRVLDILQVPEERALQPLDKLRYLQDIFTGLWDYRFMHRDMEHLLLADAELHARYRAFFRLCLNQVQQIFRGLNAAGIIRISEDDIASLALNTWIVVTSWFSFLRCNLLSADVDAISPELLRGGIYQVFTLERPYLTDEYREAMNQLQQQFVPRPQWLETEESAEESAEKEQRG</sequence>
<dbReference type="GO" id="GO:0003677">
    <property type="term" value="F:DNA binding"/>
    <property type="evidence" value="ECO:0007669"/>
    <property type="project" value="UniProtKB-UniRule"/>
</dbReference>
<evidence type="ECO:0000256" key="1">
    <source>
        <dbReference type="ARBA" id="ARBA00023125"/>
    </source>
</evidence>
<dbReference type="Pfam" id="PF00440">
    <property type="entry name" value="TetR_N"/>
    <property type="match status" value="1"/>
</dbReference>
<protein>
    <submittedName>
        <fullName evidence="4">TetR/AcrR family transcriptional regulator</fullName>
    </submittedName>
</protein>
<dbReference type="PROSITE" id="PS50977">
    <property type="entry name" value="HTH_TETR_2"/>
    <property type="match status" value="1"/>
</dbReference>
<feature type="DNA-binding region" description="H-T-H motif" evidence="2">
    <location>
        <begin position="24"/>
        <end position="43"/>
    </location>
</feature>
<evidence type="ECO:0000313" key="4">
    <source>
        <dbReference type="EMBL" id="MCT7359053.1"/>
    </source>
</evidence>
<proteinExistence type="predicted"/>